<dbReference type="InterPro" id="IPR001584">
    <property type="entry name" value="Integrase_cat-core"/>
</dbReference>
<name>A0A9Q3IW74_9BASI</name>
<evidence type="ECO:0000259" key="2">
    <source>
        <dbReference type="PROSITE" id="PS50994"/>
    </source>
</evidence>
<protein>
    <recommendedName>
        <fullName evidence="2">Integrase catalytic domain-containing protein</fullName>
    </recommendedName>
</protein>
<sequence>MIKIEEPSIPWLTFHMDQVTCLPPVVDRIYKDFLVVIDRFSKTPIFLPLHKYDTAMDTAVMIWNRIVSWTGIFRNISSDKDPKFTSSLWKNLHKLFGTQ</sequence>
<reference evidence="3" key="1">
    <citation type="submission" date="2021-03" db="EMBL/GenBank/DDBJ databases">
        <title>Draft genome sequence of rust myrtle Austropuccinia psidii MF-1, a brazilian biotype.</title>
        <authorList>
            <person name="Quecine M.C."/>
            <person name="Pachon D.M.R."/>
            <person name="Bonatelli M.L."/>
            <person name="Correr F.H."/>
            <person name="Franceschini L.M."/>
            <person name="Leite T.F."/>
            <person name="Margarido G.R.A."/>
            <person name="Almeida C.A."/>
            <person name="Ferrarezi J.A."/>
            <person name="Labate C.A."/>
        </authorList>
    </citation>
    <scope>NUCLEOTIDE SEQUENCE</scope>
    <source>
        <strain evidence="3">MF-1</strain>
    </source>
</reference>
<gene>
    <name evidence="3" type="ORF">O181_090749</name>
</gene>
<keyword evidence="4" id="KW-1185">Reference proteome</keyword>
<dbReference type="InterPro" id="IPR012337">
    <property type="entry name" value="RNaseH-like_sf"/>
</dbReference>
<keyword evidence="1" id="KW-0694">RNA-binding</keyword>
<dbReference type="PANTHER" id="PTHR37984">
    <property type="entry name" value="PROTEIN CBG26694"/>
    <property type="match status" value="1"/>
</dbReference>
<dbReference type="PROSITE" id="PS50994">
    <property type="entry name" value="INTEGRASE"/>
    <property type="match status" value="1"/>
</dbReference>
<evidence type="ECO:0000313" key="4">
    <source>
        <dbReference type="Proteomes" id="UP000765509"/>
    </source>
</evidence>
<accession>A0A9Q3IW74</accession>
<evidence type="ECO:0000256" key="1">
    <source>
        <dbReference type="ARBA" id="ARBA00022884"/>
    </source>
</evidence>
<comment type="caution">
    <text evidence="3">The sequence shown here is derived from an EMBL/GenBank/DDBJ whole genome shotgun (WGS) entry which is preliminary data.</text>
</comment>
<organism evidence="3 4">
    <name type="scientific">Austropuccinia psidii MF-1</name>
    <dbReference type="NCBI Taxonomy" id="1389203"/>
    <lineage>
        <taxon>Eukaryota</taxon>
        <taxon>Fungi</taxon>
        <taxon>Dikarya</taxon>
        <taxon>Basidiomycota</taxon>
        <taxon>Pucciniomycotina</taxon>
        <taxon>Pucciniomycetes</taxon>
        <taxon>Pucciniales</taxon>
        <taxon>Sphaerophragmiaceae</taxon>
        <taxon>Austropuccinia</taxon>
    </lineage>
</organism>
<dbReference type="AlphaFoldDB" id="A0A9Q3IW74"/>
<dbReference type="GO" id="GO:0005634">
    <property type="term" value="C:nucleus"/>
    <property type="evidence" value="ECO:0007669"/>
    <property type="project" value="UniProtKB-ARBA"/>
</dbReference>
<dbReference type="GO" id="GO:0015074">
    <property type="term" value="P:DNA integration"/>
    <property type="evidence" value="ECO:0007669"/>
    <property type="project" value="InterPro"/>
</dbReference>
<proteinExistence type="predicted"/>
<dbReference type="InterPro" id="IPR036397">
    <property type="entry name" value="RNaseH_sf"/>
</dbReference>
<dbReference type="SUPFAM" id="SSF53098">
    <property type="entry name" value="Ribonuclease H-like"/>
    <property type="match status" value="1"/>
</dbReference>
<dbReference type="InterPro" id="IPR050951">
    <property type="entry name" value="Retrovirus_Pol_polyprotein"/>
</dbReference>
<dbReference type="GO" id="GO:0003723">
    <property type="term" value="F:RNA binding"/>
    <property type="evidence" value="ECO:0007669"/>
    <property type="project" value="UniProtKB-KW"/>
</dbReference>
<dbReference type="Proteomes" id="UP000765509">
    <property type="component" value="Unassembled WGS sequence"/>
</dbReference>
<feature type="domain" description="Integrase catalytic" evidence="2">
    <location>
        <begin position="6"/>
        <end position="99"/>
    </location>
</feature>
<dbReference type="Gene3D" id="3.30.420.10">
    <property type="entry name" value="Ribonuclease H-like superfamily/Ribonuclease H"/>
    <property type="match status" value="1"/>
</dbReference>
<evidence type="ECO:0000313" key="3">
    <source>
        <dbReference type="EMBL" id="MBW0551034.1"/>
    </source>
</evidence>
<dbReference type="EMBL" id="AVOT02056769">
    <property type="protein sequence ID" value="MBW0551034.1"/>
    <property type="molecule type" value="Genomic_DNA"/>
</dbReference>
<dbReference type="PANTHER" id="PTHR37984:SF5">
    <property type="entry name" value="PROTEIN NYNRIN-LIKE"/>
    <property type="match status" value="1"/>
</dbReference>